<evidence type="ECO:0000313" key="2">
    <source>
        <dbReference type="Proteomes" id="UP001611383"/>
    </source>
</evidence>
<dbReference type="EMBL" id="CP043494">
    <property type="protein sequence ID" value="WNG46690.1"/>
    <property type="molecule type" value="Genomic_DNA"/>
</dbReference>
<reference evidence="1 2" key="1">
    <citation type="submission" date="2019-08" db="EMBL/GenBank/DDBJ databases">
        <title>Archangium and Cystobacter genomes.</title>
        <authorList>
            <person name="Chen I.-C.K."/>
            <person name="Wielgoss S."/>
        </authorList>
    </citation>
    <scope>NUCLEOTIDE SEQUENCE [LARGE SCALE GENOMIC DNA]</scope>
    <source>
        <strain evidence="1 2">Cbm 6</strain>
    </source>
</reference>
<gene>
    <name evidence="1" type="ORF">F0U60_23170</name>
</gene>
<keyword evidence="2" id="KW-1185">Reference proteome</keyword>
<sequence length="154" mass="18126">MNAARFFIFDDSLWPLLTVRMVKDATTRHFDEFLDISLSYLLRREPHVVVTDLRQGGVMSPKLRHRLHEWVKCHDPLFRESVIGEAFVLTSPFLRLGLNILFYVRQRPCPYFIDARMEPAFTWAADQLERVGQREPAERVRKHFGLLPPCDRSS</sequence>
<accession>A0ABY9WSC2</accession>
<dbReference type="Proteomes" id="UP001611383">
    <property type="component" value="Chromosome"/>
</dbReference>
<organism evidence="1 2">
    <name type="scientific">Archangium minus</name>
    <dbReference type="NCBI Taxonomy" id="83450"/>
    <lineage>
        <taxon>Bacteria</taxon>
        <taxon>Pseudomonadati</taxon>
        <taxon>Myxococcota</taxon>
        <taxon>Myxococcia</taxon>
        <taxon>Myxococcales</taxon>
        <taxon>Cystobacterineae</taxon>
        <taxon>Archangiaceae</taxon>
        <taxon>Archangium</taxon>
    </lineage>
</organism>
<proteinExistence type="predicted"/>
<evidence type="ECO:0000313" key="1">
    <source>
        <dbReference type="EMBL" id="WNG46690.1"/>
    </source>
</evidence>
<name>A0ABY9WSC2_9BACT</name>
<dbReference type="RefSeq" id="WP_395823352.1">
    <property type="nucleotide sequence ID" value="NZ_CP043494.1"/>
</dbReference>
<protein>
    <submittedName>
        <fullName evidence="1">Uncharacterized protein</fullName>
    </submittedName>
</protein>